<keyword evidence="3" id="KW-1185">Reference proteome</keyword>
<evidence type="ECO:0000313" key="3">
    <source>
        <dbReference type="Proteomes" id="UP000807769"/>
    </source>
</evidence>
<reference evidence="2" key="1">
    <citation type="journal article" date="2020" name="New Phytol.">
        <title>Comparative genomics reveals dynamic genome evolution in host specialist ectomycorrhizal fungi.</title>
        <authorList>
            <person name="Lofgren L.A."/>
            <person name="Nguyen N.H."/>
            <person name="Vilgalys R."/>
            <person name="Ruytinx J."/>
            <person name="Liao H.L."/>
            <person name="Branco S."/>
            <person name="Kuo A."/>
            <person name="LaButti K."/>
            <person name="Lipzen A."/>
            <person name="Andreopoulos W."/>
            <person name="Pangilinan J."/>
            <person name="Riley R."/>
            <person name="Hundley H."/>
            <person name="Na H."/>
            <person name="Barry K."/>
            <person name="Grigoriev I.V."/>
            <person name="Stajich J.E."/>
            <person name="Kennedy P.G."/>
        </authorList>
    </citation>
    <scope>NUCLEOTIDE SEQUENCE</scope>
    <source>
        <strain evidence="2">MN1</strain>
    </source>
</reference>
<dbReference type="RefSeq" id="XP_041199681.1">
    <property type="nucleotide sequence ID" value="XM_041339036.1"/>
</dbReference>
<name>A0A9P7ENS0_9AGAM</name>
<evidence type="ECO:0000313" key="2">
    <source>
        <dbReference type="EMBL" id="KAG1826834.1"/>
    </source>
</evidence>
<feature type="region of interest" description="Disordered" evidence="1">
    <location>
        <begin position="180"/>
        <end position="208"/>
    </location>
</feature>
<dbReference type="OrthoDB" id="2690375at2759"/>
<evidence type="ECO:0000256" key="1">
    <source>
        <dbReference type="SAM" id="MobiDB-lite"/>
    </source>
</evidence>
<feature type="compositionally biased region" description="Polar residues" evidence="1">
    <location>
        <begin position="35"/>
        <end position="53"/>
    </location>
</feature>
<accession>A0A9P7ENS0</accession>
<dbReference type="GeneID" id="64633052"/>
<feature type="compositionally biased region" description="Low complexity" evidence="1">
    <location>
        <begin position="180"/>
        <end position="191"/>
    </location>
</feature>
<organism evidence="2 3">
    <name type="scientific">Suillus subaureus</name>
    <dbReference type="NCBI Taxonomy" id="48587"/>
    <lineage>
        <taxon>Eukaryota</taxon>
        <taxon>Fungi</taxon>
        <taxon>Dikarya</taxon>
        <taxon>Basidiomycota</taxon>
        <taxon>Agaricomycotina</taxon>
        <taxon>Agaricomycetes</taxon>
        <taxon>Agaricomycetidae</taxon>
        <taxon>Boletales</taxon>
        <taxon>Suillineae</taxon>
        <taxon>Suillaceae</taxon>
        <taxon>Suillus</taxon>
    </lineage>
</organism>
<comment type="caution">
    <text evidence="2">The sequence shown here is derived from an EMBL/GenBank/DDBJ whole genome shotgun (WGS) entry which is preliminary data.</text>
</comment>
<proteinExistence type="predicted"/>
<feature type="region of interest" description="Disordered" evidence="1">
    <location>
        <begin position="35"/>
        <end position="80"/>
    </location>
</feature>
<sequence length="208" mass="22273">MNNDAARFGLLTLSSSILSSTGSTPFVPNGTFAASSSTNTLQGPASQYGTLTFGTPAEQEEALRPRRDLRKQRGRLKASRALQQEAFQRVQSYLQNQEDRKAYPPGVYALPNLAEPGPSNVMYGMVNVKFGAGYEPLGMQAQVVNVDVPPPVSPAPYVPQSTIYPLSMCGHNPAQQHYVQAAAAPPASPTQEHASQLPDSALTPSYPL</sequence>
<protein>
    <submittedName>
        <fullName evidence="2">Uncharacterized protein</fullName>
    </submittedName>
</protein>
<dbReference type="EMBL" id="JABBWG010000001">
    <property type="protein sequence ID" value="KAG1826834.1"/>
    <property type="molecule type" value="Genomic_DNA"/>
</dbReference>
<dbReference type="Proteomes" id="UP000807769">
    <property type="component" value="Unassembled WGS sequence"/>
</dbReference>
<feature type="compositionally biased region" description="Basic residues" evidence="1">
    <location>
        <begin position="67"/>
        <end position="78"/>
    </location>
</feature>
<dbReference type="AlphaFoldDB" id="A0A9P7ENS0"/>
<gene>
    <name evidence="2" type="ORF">BJ212DRAFT_1474049</name>
</gene>